<dbReference type="GO" id="GO:0016192">
    <property type="term" value="P:vesicle-mediated transport"/>
    <property type="evidence" value="ECO:0007669"/>
    <property type="project" value="InterPro"/>
</dbReference>
<comment type="caution">
    <text evidence="3">The sequence shown here is derived from an EMBL/GenBank/DDBJ whole genome shotgun (WGS) entry which is preliminary data.</text>
</comment>
<dbReference type="AlphaFoldDB" id="A0AAV8A7F2"/>
<dbReference type="Pfam" id="PF02204">
    <property type="entry name" value="VPS9"/>
    <property type="match status" value="1"/>
</dbReference>
<accession>A0AAV8A7F2</accession>
<dbReference type="PANTHER" id="PTHR23101">
    <property type="entry name" value="RAB GDP/GTP EXCHANGE FACTOR"/>
    <property type="match status" value="1"/>
</dbReference>
<organism evidence="3 4">
    <name type="scientific">Anaeramoeba flamelloides</name>
    <dbReference type="NCBI Taxonomy" id="1746091"/>
    <lineage>
        <taxon>Eukaryota</taxon>
        <taxon>Metamonada</taxon>
        <taxon>Anaeramoebidae</taxon>
        <taxon>Anaeramoeba</taxon>
    </lineage>
</organism>
<protein>
    <submittedName>
        <fullName evidence="3">Rab5 gdp/gtp exchange factor</fullName>
    </submittedName>
</protein>
<reference evidence="3" key="1">
    <citation type="submission" date="2022-08" db="EMBL/GenBank/DDBJ databases">
        <title>Novel sulphate-reducing endosymbionts in the free-living metamonad Anaeramoeba.</title>
        <authorList>
            <person name="Jerlstrom-Hultqvist J."/>
            <person name="Cepicka I."/>
            <person name="Gallot-Lavallee L."/>
            <person name="Salas-Leiva D."/>
            <person name="Curtis B.A."/>
            <person name="Zahonova K."/>
            <person name="Pipaliya S."/>
            <person name="Dacks J."/>
            <person name="Roger A.J."/>
        </authorList>
    </citation>
    <scope>NUCLEOTIDE SEQUENCE</scope>
    <source>
        <strain evidence="3">Busselton2</strain>
    </source>
</reference>
<dbReference type="GO" id="GO:0005085">
    <property type="term" value="F:guanyl-nucleotide exchange factor activity"/>
    <property type="evidence" value="ECO:0007669"/>
    <property type="project" value="InterPro"/>
</dbReference>
<dbReference type="GO" id="GO:0031267">
    <property type="term" value="F:small GTPase binding"/>
    <property type="evidence" value="ECO:0007669"/>
    <property type="project" value="TreeGrafter"/>
</dbReference>
<name>A0AAV8A7F2_9EUKA</name>
<dbReference type="PROSITE" id="PS51205">
    <property type="entry name" value="VPS9"/>
    <property type="match status" value="1"/>
</dbReference>
<feature type="domain" description="VPS9" evidence="2">
    <location>
        <begin position="408"/>
        <end position="546"/>
    </location>
</feature>
<dbReference type="PANTHER" id="PTHR23101:SF104">
    <property type="entry name" value="PROTEIN SPRINT"/>
    <property type="match status" value="1"/>
</dbReference>
<evidence type="ECO:0000313" key="3">
    <source>
        <dbReference type="EMBL" id="KAJ3448886.1"/>
    </source>
</evidence>
<dbReference type="InterPro" id="IPR037191">
    <property type="entry name" value="VPS9_dom_sf"/>
</dbReference>
<dbReference type="Gene3D" id="1.20.1050.80">
    <property type="entry name" value="VPS9 domain"/>
    <property type="match status" value="1"/>
</dbReference>
<dbReference type="InterPro" id="IPR003123">
    <property type="entry name" value="VPS9"/>
</dbReference>
<feature type="compositionally biased region" description="Acidic residues" evidence="1">
    <location>
        <begin position="272"/>
        <end position="282"/>
    </location>
</feature>
<evidence type="ECO:0000313" key="4">
    <source>
        <dbReference type="Proteomes" id="UP001146793"/>
    </source>
</evidence>
<gene>
    <name evidence="3" type="ORF">M0812_01372</name>
</gene>
<feature type="compositionally biased region" description="Basic and acidic residues" evidence="1">
    <location>
        <begin position="251"/>
        <end position="271"/>
    </location>
</feature>
<dbReference type="GO" id="GO:0005829">
    <property type="term" value="C:cytosol"/>
    <property type="evidence" value="ECO:0007669"/>
    <property type="project" value="TreeGrafter"/>
</dbReference>
<dbReference type="SUPFAM" id="SSF109993">
    <property type="entry name" value="VPS9 domain"/>
    <property type="match status" value="1"/>
</dbReference>
<feature type="region of interest" description="Disordered" evidence="1">
    <location>
        <begin position="242"/>
        <end position="292"/>
    </location>
</feature>
<dbReference type="EMBL" id="JANTQA010000015">
    <property type="protein sequence ID" value="KAJ3448886.1"/>
    <property type="molecule type" value="Genomic_DNA"/>
</dbReference>
<dbReference type="Proteomes" id="UP001146793">
    <property type="component" value="Unassembled WGS sequence"/>
</dbReference>
<sequence length="692" mass="80707">MEEKTMEEIINHEQDNNKFLHALQYQEDLSVFINLITKYEAIVALPKIETIQKIPLTRQFIETHILIRKKDDLRKFMTLNGAVGTIQQFVSSGILDQNQISLTKKETEEKKTQNEKNKKKITFLQLLDPPPKEGQLLDLVKSKSYSELLSKTKRWDQIGSKKQNKFKIEQDDILVIARATGVLVRENVGINIIILNQPFTFEGCSWGQKKQKTTARTKTNVKQNSQIDNFLTNFKLKKTISQDPLIGEGNSKSEKENENENEGENKNKNENESENENNDNENENGTKNGFKQRKIEDLYSQFNKGKNENENNHFKQIYNNIFLPQINKFINDFIEVFQDSKRAGEYIQNFISLMTKKIVSHFNQDTNKISNKSKYKNLNILISEQLEEFIMEKVYDKSIDLIKLDLNEKNTLPFSDLFQKLGWIKLEHLGIDSNFINMDFINEACAKLQNIDLVKAPNQKLLCLMDSCKSISKSIISIEQSGNDTFLPLIIYTILQSKIGNIKLNIEYIYKYRKHETINFSESGLYFLNFRSAINFLENLTIDKLVVEEQIWDKYMMTNKKNVLIDHQETIKNENNILMDHPETIKNDNDLLIDDLETSTNENNILMDNLETSTNESILIDDQDDNSEEIAISLNEKNIEQVKNTQNTEKKNFGKFLNKDINDLSLNEIKEFVEEYKCLYLEYFKALQTVKK</sequence>
<proteinExistence type="predicted"/>
<dbReference type="GO" id="GO:0030139">
    <property type="term" value="C:endocytic vesicle"/>
    <property type="evidence" value="ECO:0007669"/>
    <property type="project" value="TreeGrafter"/>
</dbReference>
<evidence type="ECO:0000259" key="2">
    <source>
        <dbReference type="PROSITE" id="PS51205"/>
    </source>
</evidence>
<evidence type="ECO:0000256" key="1">
    <source>
        <dbReference type="SAM" id="MobiDB-lite"/>
    </source>
</evidence>
<dbReference type="SMART" id="SM00167">
    <property type="entry name" value="VPS9"/>
    <property type="match status" value="1"/>
</dbReference>
<dbReference type="InterPro" id="IPR045046">
    <property type="entry name" value="Vps9-like"/>
</dbReference>